<protein>
    <submittedName>
        <fullName evidence="2">Uncharacterized protein</fullName>
    </submittedName>
</protein>
<name>A0ABN8YFS9_RANTA</name>
<feature type="compositionally biased region" description="Pro residues" evidence="1">
    <location>
        <begin position="111"/>
        <end position="127"/>
    </location>
</feature>
<evidence type="ECO:0000313" key="2">
    <source>
        <dbReference type="EMBL" id="CAI9160001.1"/>
    </source>
</evidence>
<reference evidence="2" key="1">
    <citation type="submission" date="2023-04" db="EMBL/GenBank/DDBJ databases">
        <authorList>
            <consortium name="ELIXIR-Norway"/>
        </authorList>
    </citation>
    <scope>NUCLEOTIDE SEQUENCE [LARGE SCALE GENOMIC DNA]</scope>
</reference>
<gene>
    <name evidence="2" type="ORF">MRATA1EN1_LOCUS8963</name>
</gene>
<accession>A0ABN8YFS9</accession>
<organism evidence="2 3">
    <name type="scientific">Rangifer tarandus platyrhynchus</name>
    <name type="common">Svalbard reindeer</name>
    <dbReference type="NCBI Taxonomy" id="3082113"/>
    <lineage>
        <taxon>Eukaryota</taxon>
        <taxon>Metazoa</taxon>
        <taxon>Chordata</taxon>
        <taxon>Craniata</taxon>
        <taxon>Vertebrata</taxon>
        <taxon>Euteleostomi</taxon>
        <taxon>Mammalia</taxon>
        <taxon>Eutheria</taxon>
        <taxon>Laurasiatheria</taxon>
        <taxon>Artiodactyla</taxon>
        <taxon>Ruminantia</taxon>
        <taxon>Pecora</taxon>
        <taxon>Cervidae</taxon>
        <taxon>Odocoileinae</taxon>
        <taxon>Rangifer</taxon>
    </lineage>
</organism>
<feature type="compositionally biased region" description="Basic and acidic residues" evidence="1">
    <location>
        <begin position="1"/>
        <end position="22"/>
    </location>
</feature>
<dbReference type="EMBL" id="OX459955">
    <property type="protein sequence ID" value="CAI9160001.1"/>
    <property type="molecule type" value="Genomic_DNA"/>
</dbReference>
<proteinExistence type="predicted"/>
<feature type="compositionally biased region" description="Pro residues" evidence="1">
    <location>
        <begin position="46"/>
        <end position="57"/>
    </location>
</feature>
<sequence length="205" mass="21803">MQGAEDSRPRSIESQVKERDPGAEGLSGVTARATASRSALQTAPEPVGPRPPPPPAQRPQQRRRCDAQRGRQGRRCTGWALAPQRLRPPVPAPQLRRHPAPHLYPSRPHGPSQPGPHLYPGPVPAPRTQPDLPACIQHPLDRSAAPPCPTGLPHLAPDTHGAALLAPQPRLGPPPSRWTVETRGPPTGHPPPVAEEGGHPSTPSP</sequence>
<evidence type="ECO:0000313" key="3">
    <source>
        <dbReference type="Proteomes" id="UP001176941"/>
    </source>
</evidence>
<feature type="region of interest" description="Disordered" evidence="1">
    <location>
        <begin position="1"/>
        <end position="205"/>
    </location>
</feature>
<dbReference type="Proteomes" id="UP001176941">
    <property type="component" value="Chromosome 19"/>
</dbReference>
<evidence type="ECO:0000256" key="1">
    <source>
        <dbReference type="SAM" id="MobiDB-lite"/>
    </source>
</evidence>
<keyword evidence="3" id="KW-1185">Reference proteome</keyword>